<evidence type="ECO:0000313" key="10">
    <source>
        <dbReference type="Proteomes" id="UP000831460"/>
    </source>
</evidence>
<evidence type="ECO:0000256" key="2">
    <source>
        <dbReference type="ARBA" id="ARBA00022649"/>
    </source>
</evidence>
<evidence type="ECO:0000256" key="7">
    <source>
        <dbReference type="ARBA" id="ARBA00038093"/>
    </source>
</evidence>
<dbReference type="EMBL" id="CP094532">
    <property type="protein sequence ID" value="UOE41173.1"/>
    <property type="molecule type" value="Genomic_DNA"/>
</dbReference>
<evidence type="ECO:0000256" key="5">
    <source>
        <dbReference type="ARBA" id="ARBA00022801"/>
    </source>
</evidence>
<protein>
    <submittedName>
        <fullName evidence="9">PIN domain-containing protein</fullName>
    </submittedName>
</protein>
<evidence type="ECO:0000256" key="1">
    <source>
        <dbReference type="ARBA" id="ARBA00001946"/>
    </source>
</evidence>
<proteinExistence type="inferred from homology"/>
<dbReference type="InterPro" id="IPR002716">
    <property type="entry name" value="PIN_dom"/>
</dbReference>
<keyword evidence="6" id="KW-0460">Magnesium</keyword>
<sequence length="96" mass="11194">MSYLLDTNICVHYLRNKFDIAKKLNEIGFENLSISEITVFELCFGAEKSENPAKTYQGVDNLIKSLNIIPIRTLITENIKDFKNIRNLKTDNWIQR</sequence>
<dbReference type="SUPFAM" id="SSF88723">
    <property type="entry name" value="PIN domain-like"/>
    <property type="match status" value="1"/>
</dbReference>
<name>A0ABY4BU10_9FLAO</name>
<dbReference type="InterPro" id="IPR029060">
    <property type="entry name" value="PIN-like_dom_sf"/>
</dbReference>
<organism evidence="9 10">
    <name type="scientific">Chryseobacterium suipulveris</name>
    <dbReference type="NCBI Taxonomy" id="2929800"/>
    <lineage>
        <taxon>Bacteria</taxon>
        <taxon>Pseudomonadati</taxon>
        <taxon>Bacteroidota</taxon>
        <taxon>Flavobacteriia</taxon>
        <taxon>Flavobacteriales</taxon>
        <taxon>Weeksellaceae</taxon>
        <taxon>Chryseobacterium group</taxon>
        <taxon>Chryseobacterium</taxon>
    </lineage>
</organism>
<keyword evidence="10" id="KW-1185">Reference proteome</keyword>
<comment type="similarity">
    <text evidence="7">Belongs to the PINc/VapC protein family.</text>
</comment>
<feature type="domain" description="PIN" evidence="8">
    <location>
        <begin position="3"/>
        <end position="89"/>
    </location>
</feature>
<dbReference type="Proteomes" id="UP000831460">
    <property type="component" value="Chromosome"/>
</dbReference>
<dbReference type="PANTHER" id="PTHR33653">
    <property type="entry name" value="RIBONUCLEASE VAPC2"/>
    <property type="match status" value="1"/>
</dbReference>
<dbReference type="InterPro" id="IPR050556">
    <property type="entry name" value="Type_II_TA_system_RNase"/>
</dbReference>
<evidence type="ECO:0000256" key="6">
    <source>
        <dbReference type="ARBA" id="ARBA00022842"/>
    </source>
</evidence>
<evidence type="ECO:0000313" key="9">
    <source>
        <dbReference type="EMBL" id="UOE41173.1"/>
    </source>
</evidence>
<accession>A0ABY4BU10</accession>
<gene>
    <name evidence="9" type="ORF">MTP09_00580</name>
</gene>
<evidence type="ECO:0000256" key="4">
    <source>
        <dbReference type="ARBA" id="ARBA00022723"/>
    </source>
</evidence>
<dbReference type="Pfam" id="PF01850">
    <property type="entry name" value="PIN"/>
    <property type="match status" value="1"/>
</dbReference>
<comment type="cofactor">
    <cofactor evidence="1">
        <name>Mg(2+)</name>
        <dbReference type="ChEBI" id="CHEBI:18420"/>
    </cofactor>
</comment>
<keyword evidence="3" id="KW-0540">Nuclease</keyword>
<dbReference type="PANTHER" id="PTHR33653:SF1">
    <property type="entry name" value="RIBONUCLEASE VAPC2"/>
    <property type="match status" value="1"/>
</dbReference>
<dbReference type="RefSeq" id="WP_243549667.1">
    <property type="nucleotide sequence ID" value="NZ_CP094532.1"/>
</dbReference>
<keyword evidence="2" id="KW-1277">Toxin-antitoxin system</keyword>
<keyword evidence="5" id="KW-0378">Hydrolase</keyword>
<evidence type="ECO:0000259" key="8">
    <source>
        <dbReference type="Pfam" id="PF01850"/>
    </source>
</evidence>
<keyword evidence="4" id="KW-0479">Metal-binding</keyword>
<dbReference type="Gene3D" id="3.40.50.1010">
    <property type="entry name" value="5'-nuclease"/>
    <property type="match status" value="1"/>
</dbReference>
<reference evidence="9 10" key="1">
    <citation type="submission" date="2022-03" db="EMBL/GenBank/DDBJ databases">
        <title>Chryseobacterium sp. isolated from particulate matters in swine house.</title>
        <authorList>
            <person name="Won M."/>
            <person name="Kim S.-J."/>
            <person name="Kwon S.-W."/>
        </authorList>
    </citation>
    <scope>NUCLEOTIDE SEQUENCE [LARGE SCALE GENOMIC DNA]</scope>
    <source>
        <strain evidence="9 10">SC2-2</strain>
    </source>
</reference>
<evidence type="ECO:0000256" key="3">
    <source>
        <dbReference type="ARBA" id="ARBA00022722"/>
    </source>
</evidence>